<keyword evidence="4" id="KW-0802">TPR repeat</keyword>
<dbReference type="Pfam" id="PF13432">
    <property type="entry name" value="TPR_16"/>
    <property type="match status" value="2"/>
</dbReference>
<dbReference type="Proteomes" id="UP001195903">
    <property type="component" value="Unassembled WGS sequence"/>
</dbReference>
<reference evidence="8 9" key="1">
    <citation type="submission" date="2021-05" db="EMBL/GenBank/DDBJ databases">
        <title>Shewanella sp. JM162201.</title>
        <authorList>
            <person name="Xu S."/>
            <person name="Li A."/>
        </authorList>
    </citation>
    <scope>NUCLEOTIDE SEQUENCE [LARGE SCALE GENOMIC DNA]</scope>
    <source>
        <strain evidence="8 9">JM162201</strain>
    </source>
</reference>
<dbReference type="EMBL" id="JAHEPS010000001">
    <property type="protein sequence ID" value="MBT1443776.1"/>
    <property type="molecule type" value="Genomic_DNA"/>
</dbReference>
<accession>A0ABS5V2C1</accession>
<dbReference type="SUPFAM" id="SSF48452">
    <property type="entry name" value="TPR-like"/>
    <property type="match status" value="2"/>
</dbReference>
<comment type="subcellular location">
    <subcellularLocation>
        <location evidence="1">Membrane</location>
        <topology evidence="1">Single-pass membrane protein</topology>
    </subcellularLocation>
</comment>
<dbReference type="InterPro" id="IPR011990">
    <property type="entry name" value="TPR-like_helical_dom_sf"/>
</dbReference>
<sequence>MTATLALSSAPAFAAADMSALAAHMDKQVSLSLTPPSVSFSNDVAPAAEPRLKPAEQGLADELKPLLEKRDFGRAASLLSGSRDGRSAALLLVEGQVLLALERYGEAATVLEAALKAQPGMMRAHRAAALGYLKAGNTKDARRHLIAALSLGAQDAQLFGQLAYMNLKDGSPFGAVAGYQQALLLEPASRQWQEGLLHALMQAQHYPSARALVDEMLGERSDDAALWLMRAQLALQSGEEASALASFERAIALGEKRADNLMLAGRIHLRQGSMERGGTLIGRALTAGADFGDAASAIDYLLAEGHLDGAERALKQEPPGLSAANRARYLGFKGAIASARGDGAKAERWLTEALSGAPQNGSVLLALAQLHSAKGESARAELYYVRAAAIKAVRERALLGHAQLAIKGADWRRASELLAQALKDNPARRDLKDNLEQLERLSARR</sequence>
<comment type="caution">
    <text evidence="8">The sequence shown here is derived from an EMBL/GenBank/DDBJ whole genome shotgun (WGS) entry which is preliminary data.</text>
</comment>
<dbReference type="InterPro" id="IPR019734">
    <property type="entry name" value="TPR_rpt"/>
</dbReference>
<evidence type="ECO:0000256" key="1">
    <source>
        <dbReference type="ARBA" id="ARBA00004167"/>
    </source>
</evidence>
<name>A0ABS5V2C1_9GAMM</name>
<evidence type="ECO:0000256" key="3">
    <source>
        <dbReference type="ARBA" id="ARBA00022737"/>
    </source>
</evidence>
<dbReference type="PANTHER" id="PTHR46208">
    <property type="entry name" value="MITOCHONDRIAL IMPORT RECEPTOR SUBUNIT TOM70"/>
    <property type="match status" value="1"/>
</dbReference>
<keyword evidence="9" id="KW-1185">Reference proteome</keyword>
<dbReference type="Gene3D" id="1.25.40.10">
    <property type="entry name" value="Tetratricopeptide repeat domain"/>
    <property type="match status" value="1"/>
</dbReference>
<comment type="similarity">
    <text evidence="7">Belongs to the Tom70 family.</text>
</comment>
<dbReference type="RefSeq" id="WP_214505936.1">
    <property type="nucleotide sequence ID" value="NZ_JAHEPS010000001.1"/>
</dbReference>
<evidence type="ECO:0000313" key="9">
    <source>
        <dbReference type="Proteomes" id="UP001195903"/>
    </source>
</evidence>
<organism evidence="8 9">
    <name type="scientific">Shewanella jiangmenensis</name>
    <dbReference type="NCBI Taxonomy" id="2837387"/>
    <lineage>
        <taxon>Bacteria</taxon>
        <taxon>Pseudomonadati</taxon>
        <taxon>Pseudomonadota</taxon>
        <taxon>Gammaproteobacteria</taxon>
        <taxon>Alteromonadales</taxon>
        <taxon>Shewanellaceae</taxon>
        <taxon>Shewanella</taxon>
    </lineage>
</organism>
<proteinExistence type="inferred from homology"/>
<evidence type="ECO:0000313" key="8">
    <source>
        <dbReference type="EMBL" id="MBT1443776.1"/>
    </source>
</evidence>
<gene>
    <name evidence="8" type="ORF">KJI95_04445</name>
</gene>
<protein>
    <submittedName>
        <fullName evidence="8">Tetratricopeptide repeat protein</fullName>
    </submittedName>
</protein>
<evidence type="ECO:0000256" key="4">
    <source>
        <dbReference type="ARBA" id="ARBA00022803"/>
    </source>
</evidence>
<evidence type="ECO:0000256" key="5">
    <source>
        <dbReference type="ARBA" id="ARBA00022989"/>
    </source>
</evidence>
<evidence type="ECO:0000256" key="2">
    <source>
        <dbReference type="ARBA" id="ARBA00022692"/>
    </source>
</evidence>
<dbReference type="PANTHER" id="PTHR46208:SF1">
    <property type="entry name" value="MITOCHONDRIAL IMPORT RECEPTOR SUBUNIT TOM70"/>
    <property type="match status" value="1"/>
</dbReference>
<evidence type="ECO:0000256" key="6">
    <source>
        <dbReference type="ARBA" id="ARBA00023136"/>
    </source>
</evidence>
<keyword evidence="5" id="KW-1133">Transmembrane helix</keyword>
<keyword evidence="2" id="KW-0812">Transmembrane</keyword>
<keyword evidence="3" id="KW-0677">Repeat</keyword>
<keyword evidence="6" id="KW-0472">Membrane</keyword>
<evidence type="ECO:0000256" key="7">
    <source>
        <dbReference type="ARBA" id="ARBA00038030"/>
    </source>
</evidence>
<dbReference type="SMART" id="SM00028">
    <property type="entry name" value="TPR"/>
    <property type="match status" value="6"/>
</dbReference>